<evidence type="ECO:0000256" key="1">
    <source>
        <dbReference type="ARBA" id="ARBA00001954"/>
    </source>
</evidence>
<dbReference type="GO" id="GO:0016706">
    <property type="term" value="F:2-oxoglutarate-dependent dioxygenase activity"/>
    <property type="evidence" value="ECO:0007669"/>
    <property type="project" value="UniProtKB-ARBA"/>
</dbReference>
<dbReference type="GO" id="GO:0005506">
    <property type="term" value="F:iron ion binding"/>
    <property type="evidence" value="ECO:0007669"/>
    <property type="project" value="UniProtKB-ARBA"/>
</dbReference>
<dbReference type="PANTHER" id="PTHR20883">
    <property type="entry name" value="PHYTANOYL-COA DIOXYGENASE DOMAIN CONTAINING 1"/>
    <property type="match status" value="1"/>
</dbReference>
<dbReference type="KEGG" id="rul:UC8_14580"/>
<dbReference type="Gene3D" id="2.60.120.620">
    <property type="entry name" value="q2cbj1_9rhob like domain"/>
    <property type="match status" value="1"/>
</dbReference>
<sequence>MLSLPKTVPTMQQQTEFAIIPDREAIEKIDREIRFFPAENPAPQTLSSADITAWNASGYLAPLSAYDAATADEYRGYFDGLLSDALAAGRDSYSISSAHLKHARVWDLLQHPGIVAPVVDLLGPNVVGWGAHFFCKLPGDGKRVDWHQDCSYWPLTPTKSVTVWLAIDDADLENGCMEVVVGSHTKGLIEFAESDRQSGNVLNQTVSDPEKYGRIQATPLQAGQFSIHSDLLLHGSSPNHSSRRRCGLTLRYCPADVTALLGWNQKGVVVAGQADPDRWPGAARPQTD</sequence>
<evidence type="ECO:0000313" key="2">
    <source>
        <dbReference type="EMBL" id="QEG39463.1"/>
    </source>
</evidence>
<protein>
    <submittedName>
        <fullName evidence="2">Phytanoyl-CoA dioxygenase (PhyH)</fullName>
    </submittedName>
</protein>
<dbReference type="Proteomes" id="UP000325286">
    <property type="component" value="Chromosome"/>
</dbReference>
<reference evidence="2 3" key="1">
    <citation type="submission" date="2019-08" db="EMBL/GenBank/DDBJ databases">
        <title>Deep-cultivation of Planctomycetes and their phenomic and genomic characterization uncovers novel biology.</title>
        <authorList>
            <person name="Wiegand S."/>
            <person name="Jogler M."/>
            <person name="Boedeker C."/>
            <person name="Pinto D."/>
            <person name="Vollmers J."/>
            <person name="Rivas-Marin E."/>
            <person name="Kohn T."/>
            <person name="Peeters S.H."/>
            <person name="Heuer A."/>
            <person name="Rast P."/>
            <person name="Oberbeckmann S."/>
            <person name="Bunk B."/>
            <person name="Jeske O."/>
            <person name="Meyerdierks A."/>
            <person name="Storesund J.E."/>
            <person name="Kallscheuer N."/>
            <person name="Luecker S."/>
            <person name="Lage O.M."/>
            <person name="Pohl T."/>
            <person name="Merkel B.J."/>
            <person name="Hornburger P."/>
            <person name="Mueller R.-W."/>
            <person name="Bruemmer F."/>
            <person name="Labrenz M."/>
            <person name="Spormann A.M."/>
            <person name="Op den Camp H."/>
            <person name="Overmann J."/>
            <person name="Amann R."/>
            <person name="Jetten M.S.M."/>
            <person name="Mascher T."/>
            <person name="Medema M.H."/>
            <person name="Devos D.P."/>
            <person name="Kaster A.-K."/>
            <person name="Ovreas L."/>
            <person name="Rohde M."/>
            <person name="Galperin M.Y."/>
            <person name="Jogler C."/>
        </authorList>
    </citation>
    <scope>NUCLEOTIDE SEQUENCE [LARGE SCALE GENOMIC DNA]</scope>
    <source>
        <strain evidence="2 3">UC8</strain>
    </source>
</reference>
<accession>A0A5B9QZN9</accession>
<name>A0A5B9QZN9_9BACT</name>
<dbReference type="SUPFAM" id="SSF51197">
    <property type="entry name" value="Clavaminate synthase-like"/>
    <property type="match status" value="1"/>
</dbReference>
<dbReference type="AlphaFoldDB" id="A0A5B9QZN9"/>
<keyword evidence="2" id="KW-0223">Dioxygenase</keyword>
<keyword evidence="3" id="KW-1185">Reference proteome</keyword>
<keyword evidence="2" id="KW-0560">Oxidoreductase</keyword>
<organism evidence="2 3">
    <name type="scientific">Roseimaritima ulvae</name>
    <dbReference type="NCBI Taxonomy" id="980254"/>
    <lineage>
        <taxon>Bacteria</taxon>
        <taxon>Pseudomonadati</taxon>
        <taxon>Planctomycetota</taxon>
        <taxon>Planctomycetia</taxon>
        <taxon>Pirellulales</taxon>
        <taxon>Pirellulaceae</taxon>
        <taxon>Roseimaritima</taxon>
    </lineage>
</organism>
<comment type="cofactor">
    <cofactor evidence="1">
        <name>Fe(2+)</name>
        <dbReference type="ChEBI" id="CHEBI:29033"/>
    </cofactor>
</comment>
<dbReference type="PANTHER" id="PTHR20883:SF48">
    <property type="entry name" value="ECTOINE DIOXYGENASE"/>
    <property type="match status" value="1"/>
</dbReference>
<dbReference type="InterPro" id="IPR008775">
    <property type="entry name" value="Phytyl_CoA_dOase-like"/>
</dbReference>
<gene>
    <name evidence="2" type="ORF">UC8_14580</name>
</gene>
<dbReference type="Pfam" id="PF05721">
    <property type="entry name" value="PhyH"/>
    <property type="match status" value="1"/>
</dbReference>
<dbReference type="EMBL" id="CP042914">
    <property type="protein sequence ID" value="QEG39463.1"/>
    <property type="molecule type" value="Genomic_DNA"/>
</dbReference>
<proteinExistence type="predicted"/>
<evidence type="ECO:0000313" key="3">
    <source>
        <dbReference type="Proteomes" id="UP000325286"/>
    </source>
</evidence>